<dbReference type="InterPro" id="IPR046671">
    <property type="entry name" value="DUF6541"/>
</dbReference>
<feature type="transmembrane region" description="Helical" evidence="1">
    <location>
        <begin position="187"/>
        <end position="205"/>
    </location>
</feature>
<evidence type="ECO:0000313" key="3">
    <source>
        <dbReference type="Proteomes" id="UP000547458"/>
    </source>
</evidence>
<dbReference type="Proteomes" id="UP000547458">
    <property type="component" value="Unassembled WGS sequence"/>
</dbReference>
<protein>
    <submittedName>
        <fullName evidence="2">Uncharacterized protein</fullName>
    </submittedName>
</protein>
<organism evidence="2 3">
    <name type="scientific">Arthrobacter pigmenti</name>
    <dbReference type="NCBI Taxonomy" id="271432"/>
    <lineage>
        <taxon>Bacteria</taxon>
        <taxon>Bacillati</taxon>
        <taxon>Actinomycetota</taxon>
        <taxon>Actinomycetes</taxon>
        <taxon>Micrococcales</taxon>
        <taxon>Micrococcaceae</taxon>
        <taxon>Arthrobacter</taxon>
    </lineage>
</organism>
<accession>A0A846RDS8</accession>
<feature type="transmembrane region" description="Helical" evidence="1">
    <location>
        <begin position="61"/>
        <end position="80"/>
    </location>
</feature>
<sequence length="647" mass="68410">MNWFSMLPGFLLAVLLLLGPGLVWGGVLGLRRLTLLALAGPLSVTAVVVAAEAASLIGVRWSLVPVIGVTAAVGLVLWLVRRRYGASLAMDPGGSTRWALIAWGAAAVPVGAIMLWIFGDPQNIAQSHDNIFHLNALRYIAETSNASSLELGYLGTRAPTFYPAGWHAVVSVAITASGLSIPAAINVVNLAIITVIWSTGCLFLVTRVTGERRTALLITAVLTGAYSSFPYLLLEFGVVYPFMLSIALLPVVLGLVIQLMRVGAPLRSTTAGNLLLLFGVLPGLALAHPASLVGALGLSVPMVIAAAYARLRRGTAPAWRTLVPTALFVIALAVAWMQLRPSRASSDNWDDLGDAGRALVDVIFHSPLYRPVAVLATVLTLVGAGVVLYRKRHRWALALYGLAAMLFVVANWRQAPDLRWIVAGVWYNDFFRISAMLPVAGIVIAAIGGVALVDTALRQPRAMRFLRGGSGRRPAVVVVLVLAGIAVAPVNAVVIGAQEAAAKYRFTAESELLTDNELALIRRLPESVEPGAKLIGVPLTGASLSYSYTGIPTLLPYGTDPVNEAGRALFESLDELTTNDAVCRALEETGVGYVLDFGTDSVHPGERIVEPGLQELTAENGFELIESVGDAALYRITGCTGASTLNG</sequence>
<keyword evidence="3" id="KW-1185">Reference proteome</keyword>
<dbReference type="AlphaFoldDB" id="A0A846RDS8"/>
<feature type="transmembrane region" description="Helical" evidence="1">
    <location>
        <begin position="433"/>
        <end position="453"/>
    </location>
</feature>
<feature type="transmembrane region" description="Helical" evidence="1">
    <location>
        <begin position="395"/>
        <end position="413"/>
    </location>
</feature>
<dbReference type="EMBL" id="JAATJL010000001">
    <property type="protein sequence ID" value="NJC21163.1"/>
    <property type="molecule type" value="Genomic_DNA"/>
</dbReference>
<proteinExistence type="predicted"/>
<dbReference type="RefSeq" id="WP_167990577.1">
    <property type="nucleotide sequence ID" value="NZ_JAATJL010000001.1"/>
</dbReference>
<keyword evidence="1" id="KW-0812">Transmembrane</keyword>
<comment type="caution">
    <text evidence="2">The sequence shown here is derived from an EMBL/GenBank/DDBJ whole genome shotgun (WGS) entry which is preliminary data.</text>
</comment>
<feature type="transmembrane region" description="Helical" evidence="1">
    <location>
        <begin position="321"/>
        <end position="339"/>
    </location>
</feature>
<feature type="transmembrane region" description="Helical" evidence="1">
    <location>
        <begin position="368"/>
        <end position="388"/>
    </location>
</feature>
<feature type="transmembrane region" description="Helical" evidence="1">
    <location>
        <begin position="214"/>
        <end position="233"/>
    </location>
</feature>
<feature type="transmembrane region" description="Helical" evidence="1">
    <location>
        <begin position="292"/>
        <end position="309"/>
    </location>
</feature>
<feature type="transmembrane region" description="Helical" evidence="1">
    <location>
        <begin position="35"/>
        <end position="54"/>
    </location>
</feature>
<feature type="transmembrane region" description="Helical" evidence="1">
    <location>
        <begin position="239"/>
        <end position="257"/>
    </location>
</feature>
<dbReference type="Pfam" id="PF20176">
    <property type="entry name" value="DUF6541"/>
    <property type="match status" value="1"/>
</dbReference>
<keyword evidence="1" id="KW-1133">Transmembrane helix</keyword>
<feature type="transmembrane region" description="Helical" evidence="1">
    <location>
        <begin position="269"/>
        <end position="286"/>
    </location>
</feature>
<name>A0A846RDS8_9MICC</name>
<feature type="transmembrane region" description="Helical" evidence="1">
    <location>
        <begin position="474"/>
        <end position="497"/>
    </location>
</feature>
<keyword evidence="1" id="KW-0472">Membrane</keyword>
<evidence type="ECO:0000256" key="1">
    <source>
        <dbReference type="SAM" id="Phobius"/>
    </source>
</evidence>
<reference evidence="2 3" key="1">
    <citation type="submission" date="2020-03" db="EMBL/GenBank/DDBJ databases">
        <title>Sequencing the genomes of 1000 actinobacteria strains.</title>
        <authorList>
            <person name="Klenk H.-P."/>
        </authorList>
    </citation>
    <scope>NUCLEOTIDE SEQUENCE [LARGE SCALE GENOMIC DNA]</scope>
    <source>
        <strain evidence="2 3">DSM 16403</strain>
    </source>
</reference>
<feature type="transmembrane region" description="Helical" evidence="1">
    <location>
        <begin position="100"/>
        <end position="118"/>
    </location>
</feature>
<gene>
    <name evidence="2" type="ORF">BJ994_000239</name>
</gene>
<evidence type="ECO:0000313" key="2">
    <source>
        <dbReference type="EMBL" id="NJC21163.1"/>
    </source>
</evidence>